<gene>
    <name evidence="2" type="ORF">PECM_001562</name>
</gene>
<comment type="caution">
    <text evidence="2">The sequence shown here is derived from an EMBL/GenBank/DDBJ whole genome shotgun (WGS) entry which is preliminary data.</text>
</comment>
<organism evidence="2 3">
    <name type="scientific">Penicillium ucsense</name>
    <dbReference type="NCBI Taxonomy" id="2839758"/>
    <lineage>
        <taxon>Eukaryota</taxon>
        <taxon>Fungi</taxon>
        <taxon>Dikarya</taxon>
        <taxon>Ascomycota</taxon>
        <taxon>Pezizomycotina</taxon>
        <taxon>Eurotiomycetes</taxon>
        <taxon>Eurotiomycetidae</taxon>
        <taxon>Eurotiales</taxon>
        <taxon>Aspergillaceae</taxon>
        <taxon>Penicillium</taxon>
    </lineage>
</organism>
<feature type="compositionally biased region" description="Basic residues" evidence="1">
    <location>
        <begin position="309"/>
        <end position="323"/>
    </location>
</feature>
<feature type="compositionally biased region" description="Polar residues" evidence="1">
    <location>
        <begin position="194"/>
        <end position="204"/>
    </location>
</feature>
<feature type="compositionally biased region" description="Polar residues" evidence="1">
    <location>
        <begin position="892"/>
        <end position="903"/>
    </location>
</feature>
<feature type="compositionally biased region" description="Basic residues" evidence="1">
    <location>
        <begin position="144"/>
        <end position="154"/>
    </location>
</feature>
<feature type="region of interest" description="Disordered" evidence="1">
    <location>
        <begin position="172"/>
        <end position="429"/>
    </location>
</feature>
<protein>
    <recommendedName>
        <fullName evidence="4">Cell wall proline rich protein</fullName>
    </recommendedName>
</protein>
<feature type="region of interest" description="Disordered" evidence="1">
    <location>
        <begin position="576"/>
        <end position="667"/>
    </location>
</feature>
<dbReference type="OrthoDB" id="5406427at2759"/>
<feature type="region of interest" description="Disordered" evidence="1">
    <location>
        <begin position="447"/>
        <end position="472"/>
    </location>
</feature>
<sequence>MASISLPPQHQSGFSPHSPFPSSPSNSDHSRRLTMPAPLPNPPFVFPARDSDQSPPQSKPKQRRAPSALPTFSFNPGASTTTLQPPPVSVPAGRPAGHRRRPSEFVGGDQLVIPGNGETTESRDEVTTAPPVTAPSGPSPARGPGRRHHAHRRSAAISGVDLLAIHKALNTNPAASAPTLPGDSSLDDDSSSSRPFSQSTTTLGRPTPPASPRFPAVSAVPPVPPIPAAIRLEHAQSNIVEDGDRPVSAVSHQATSSAQSVKFEQQPEPSTPTPQLLNRGSKQRPKTADAFMAFNTSQGKDIPEPPLVKRSKSTGHSRFKKNRSMGNLDATLATQEPGDTHSACTSRPSYSTDGSEMSDTDDEGASPSAKKSSSKSKKKQKRIRSWAGGILARKPKRHTKNDPDLKREKKGKPPALTPPTLTRTNSEVGSMLEVDFDNDDVVVLRTPTNTEAPVSAVERAKDEPPVPMPSLETAWKPRSFYEQNVEPLDDILTSPVIDLDAALGPFNTPGDSRPSLGTPSKFHLATQRMYSGGRRGEFVGPEMRYHRRTESAPVMPPFDRSALGAVRLTGAPAMDTPDVFYEEDEDAFLAANQSPKSETASSAPVPSAISEALDKTSSLQGEDQKSAKGEDTEDTTTQATETKSLGPTGLGIQASEEPSTDFELDMPGPTEEEVAVSAMHAAPNPFSSQPRTPEDVHKSEACAVKATGPPSPDMSPRFLSIDKRPATSPQELLQGVPPLSLSAGVSPSECSFPSPDVARFNDRTFSSHSYHHLPSEYPYASVDDVPSLTSSASTMTGTVHRFSGTFFPRVRLSTDRAASFSAAVNRRGSQANSSKRSSLVSLSKLVGGSHSERSKLSQEEKPPGDAPEKTKKKHRISRLMHFWKVKEREKQVSPTVSDQPIRE</sequence>
<feature type="compositionally biased region" description="Polar residues" evidence="1">
    <location>
        <begin position="591"/>
        <end position="604"/>
    </location>
</feature>
<feature type="compositionally biased region" description="Low complexity" evidence="1">
    <location>
        <begin position="134"/>
        <end position="143"/>
    </location>
</feature>
<keyword evidence="3" id="KW-1185">Reference proteome</keyword>
<accession>A0A8J8VZ51</accession>
<feature type="compositionally biased region" description="Polar residues" evidence="1">
    <location>
        <begin position="70"/>
        <end position="83"/>
    </location>
</feature>
<feature type="region of interest" description="Disordered" evidence="1">
    <location>
        <begin position="729"/>
        <end position="748"/>
    </location>
</feature>
<feature type="compositionally biased region" description="Low complexity" evidence="1">
    <location>
        <begin position="833"/>
        <end position="849"/>
    </location>
</feature>
<evidence type="ECO:0000313" key="2">
    <source>
        <dbReference type="EMBL" id="KAF7713149.1"/>
    </source>
</evidence>
<dbReference type="AlphaFoldDB" id="A0A8J8VZ51"/>
<feature type="compositionally biased region" description="Acidic residues" evidence="1">
    <location>
        <begin position="658"/>
        <end position="667"/>
    </location>
</feature>
<evidence type="ECO:0000256" key="1">
    <source>
        <dbReference type="SAM" id="MobiDB-lite"/>
    </source>
</evidence>
<feature type="compositionally biased region" description="Basic residues" evidence="1">
    <location>
        <begin position="870"/>
        <end position="883"/>
    </location>
</feature>
<feature type="compositionally biased region" description="Polar residues" evidence="1">
    <location>
        <begin position="1"/>
        <end position="11"/>
    </location>
</feature>
<feature type="compositionally biased region" description="Basic residues" evidence="1">
    <location>
        <begin position="372"/>
        <end position="384"/>
    </location>
</feature>
<proteinExistence type="predicted"/>
<feature type="region of interest" description="Disordered" evidence="1">
    <location>
        <begin position="822"/>
        <end position="903"/>
    </location>
</feature>
<reference evidence="2" key="1">
    <citation type="journal article" date="2020" name="Front. Microbiol.">
        <title>Gene regulatory networks of Penicillium echinulatum 2HH and Penicillium oxalicum 114-2 inferred by a computational biology approach.</title>
        <authorList>
            <person name="Lenz A.R."/>
            <person name="Galan-Vasquez E."/>
            <person name="Balbinot E."/>
            <person name="De Abreu F.P."/>
            <person name="De Oliveira N.S."/>
            <person name="Da Rosa L.O."/>
            <person name="De Avila E Silva S."/>
            <person name="Camassola M."/>
            <person name="Dillon A.J.P."/>
            <person name="Perez-Rueda E."/>
        </authorList>
    </citation>
    <scope>NUCLEOTIDE SEQUENCE</scope>
    <source>
        <strain evidence="2">S1M29</strain>
    </source>
</reference>
<feature type="compositionally biased region" description="Polar residues" evidence="1">
    <location>
        <begin position="250"/>
        <end position="263"/>
    </location>
</feature>
<dbReference type="EMBL" id="WIWV01000131">
    <property type="protein sequence ID" value="KAF7713149.1"/>
    <property type="molecule type" value="Genomic_DNA"/>
</dbReference>
<evidence type="ECO:0008006" key="4">
    <source>
        <dbReference type="Google" id="ProtNLM"/>
    </source>
</evidence>
<evidence type="ECO:0000313" key="3">
    <source>
        <dbReference type="Proteomes" id="UP000631181"/>
    </source>
</evidence>
<feature type="compositionally biased region" description="Basic and acidic residues" evidence="1">
    <location>
        <begin position="850"/>
        <end position="869"/>
    </location>
</feature>
<feature type="compositionally biased region" description="Polar residues" evidence="1">
    <location>
        <begin position="342"/>
        <end position="355"/>
    </location>
</feature>
<dbReference type="Proteomes" id="UP000631181">
    <property type="component" value="Unassembled WGS sequence"/>
</dbReference>
<feature type="region of interest" description="Disordered" evidence="1">
    <location>
        <begin position="1"/>
        <end position="157"/>
    </location>
</feature>
<name>A0A8J8VZ51_9EURO</name>